<reference evidence="2 3" key="1">
    <citation type="submission" date="2020-08" db="EMBL/GenBank/DDBJ databases">
        <title>Genomic Encyclopedia of Type Strains, Phase IV (KMG-IV): sequencing the most valuable type-strain genomes for metagenomic binning, comparative biology and taxonomic classification.</title>
        <authorList>
            <person name="Goeker M."/>
        </authorList>
    </citation>
    <scope>NUCLEOTIDE SEQUENCE [LARGE SCALE GENOMIC DNA]</scope>
    <source>
        <strain evidence="2 3">DSM 27521</strain>
    </source>
</reference>
<evidence type="ECO:0000313" key="2">
    <source>
        <dbReference type="EMBL" id="MBB5376581.1"/>
    </source>
</evidence>
<feature type="region of interest" description="Disordered" evidence="1">
    <location>
        <begin position="1"/>
        <end position="29"/>
    </location>
</feature>
<gene>
    <name evidence="2" type="ORF">HNQ07_002045</name>
</gene>
<evidence type="ECO:0000256" key="1">
    <source>
        <dbReference type="SAM" id="MobiDB-lite"/>
    </source>
</evidence>
<feature type="compositionally biased region" description="Polar residues" evidence="1">
    <location>
        <begin position="8"/>
        <end position="29"/>
    </location>
</feature>
<accession>A0A7W8NPA2</accession>
<dbReference type="EMBL" id="JACHFK010000004">
    <property type="protein sequence ID" value="MBB5376581.1"/>
    <property type="molecule type" value="Genomic_DNA"/>
</dbReference>
<dbReference type="Proteomes" id="UP000539473">
    <property type="component" value="Unassembled WGS sequence"/>
</dbReference>
<organism evidence="2 3">
    <name type="scientific">Deinococcus metalli</name>
    <dbReference type="NCBI Taxonomy" id="1141878"/>
    <lineage>
        <taxon>Bacteria</taxon>
        <taxon>Thermotogati</taxon>
        <taxon>Deinococcota</taxon>
        <taxon>Deinococci</taxon>
        <taxon>Deinococcales</taxon>
        <taxon>Deinococcaceae</taxon>
        <taxon>Deinococcus</taxon>
    </lineage>
</organism>
<comment type="caution">
    <text evidence="2">The sequence shown here is derived from an EMBL/GenBank/DDBJ whole genome shotgun (WGS) entry which is preliminary data.</text>
</comment>
<proteinExistence type="predicted"/>
<protein>
    <submittedName>
        <fullName evidence="2">Uncharacterized protein</fullName>
    </submittedName>
</protein>
<name>A0A7W8NPA2_9DEIO</name>
<evidence type="ECO:0000313" key="3">
    <source>
        <dbReference type="Proteomes" id="UP000539473"/>
    </source>
</evidence>
<sequence>MLRFPEPGSSSPQENTAAYPSAPRASTSLSSAPLKVWVTLWPTVYVRVTSWLGMA</sequence>
<dbReference type="RefSeq" id="WP_184111299.1">
    <property type="nucleotide sequence ID" value="NZ_BNAJ01000004.1"/>
</dbReference>
<dbReference type="AlphaFoldDB" id="A0A7W8NPA2"/>